<dbReference type="PROSITE" id="PS01155">
    <property type="entry name" value="ENDONUCLEASE_III_2"/>
    <property type="match status" value="1"/>
</dbReference>
<reference evidence="11 12" key="1">
    <citation type="submission" date="2024-08" db="EMBL/GenBank/DDBJ databases">
        <authorList>
            <person name="Will J Nash"/>
            <person name="Angela Man"/>
            <person name="Seanna McTaggart"/>
            <person name="Kendall Baker"/>
            <person name="Tom Barker"/>
            <person name="Leah Catchpole"/>
            <person name="Alex Durrant"/>
            <person name="Karim Gharbi"/>
            <person name="Naomi Irish"/>
            <person name="Gemy Kaithakottil"/>
            <person name="Debby Ku"/>
            <person name="Aaliyah Providence"/>
            <person name="Felix Shaw"/>
            <person name="David Swarbreck"/>
            <person name="Chris Watkins"/>
            <person name="Ann M. McCartney"/>
            <person name="Giulio Formenti"/>
            <person name="Alice Mouton"/>
            <person name="Noel Vella"/>
            <person name="Bjorn M von Reumont"/>
            <person name="Adriana Vella"/>
            <person name="Wilfried Haerty"/>
        </authorList>
    </citation>
    <scope>NUCLEOTIDE SEQUENCE [LARGE SCALE GENOMIC DNA]</scope>
</reference>
<organism evidence="11 12">
    <name type="scientific">Xylocopa violacea</name>
    <name type="common">Violet carpenter bee</name>
    <name type="synonym">Apis violacea</name>
    <dbReference type="NCBI Taxonomy" id="135666"/>
    <lineage>
        <taxon>Eukaryota</taxon>
        <taxon>Metazoa</taxon>
        <taxon>Ecdysozoa</taxon>
        <taxon>Arthropoda</taxon>
        <taxon>Hexapoda</taxon>
        <taxon>Insecta</taxon>
        <taxon>Pterygota</taxon>
        <taxon>Neoptera</taxon>
        <taxon>Endopterygota</taxon>
        <taxon>Hymenoptera</taxon>
        <taxon>Apocrita</taxon>
        <taxon>Aculeata</taxon>
        <taxon>Apoidea</taxon>
        <taxon>Anthophila</taxon>
        <taxon>Apidae</taxon>
        <taxon>Xylocopa</taxon>
        <taxon>Xylocopa</taxon>
    </lineage>
</organism>
<dbReference type="SMART" id="SM00478">
    <property type="entry name" value="ENDO3c"/>
    <property type="match status" value="1"/>
</dbReference>
<dbReference type="PANTHER" id="PTHR43286">
    <property type="entry name" value="ENDONUCLEASE III-LIKE PROTEIN 1"/>
    <property type="match status" value="1"/>
</dbReference>
<evidence type="ECO:0000256" key="9">
    <source>
        <dbReference type="SAM" id="MobiDB-lite"/>
    </source>
</evidence>
<evidence type="ECO:0000256" key="1">
    <source>
        <dbReference type="ARBA" id="ARBA00008343"/>
    </source>
</evidence>
<feature type="domain" description="HhH-GPD" evidence="10">
    <location>
        <begin position="142"/>
        <end position="292"/>
    </location>
</feature>
<evidence type="ECO:0000313" key="12">
    <source>
        <dbReference type="Proteomes" id="UP001642520"/>
    </source>
</evidence>
<proteinExistence type="inferred from homology"/>
<dbReference type="Gene3D" id="1.10.1670.10">
    <property type="entry name" value="Helix-hairpin-Helix base-excision DNA repair enzymes (C-terminal)"/>
    <property type="match status" value="1"/>
</dbReference>
<evidence type="ECO:0000256" key="3">
    <source>
        <dbReference type="ARBA" id="ARBA00022801"/>
    </source>
</evidence>
<gene>
    <name evidence="8" type="primary">NTH1</name>
    <name evidence="11" type="ORF">XYLVIOL_LOCUS4731</name>
</gene>
<comment type="subcellular location">
    <subcellularLocation>
        <location evidence="8">Nucleus</location>
    </subcellularLocation>
    <subcellularLocation>
        <location evidence="8">Mitochondrion</location>
    </subcellularLocation>
</comment>
<dbReference type="Proteomes" id="UP001642520">
    <property type="component" value="Unassembled WGS sequence"/>
</dbReference>
<comment type="caution">
    <text evidence="11">The sequence shown here is derived from an EMBL/GenBank/DDBJ whole genome shotgun (WGS) entry which is preliminary data.</text>
</comment>
<dbReference type="Pfam" id="PF00633">
    <property type="entry name" value="HHH"/>
    <property type="match status" value="1"/>
</dbReference>
<keyword evidence="3 8" id="KW-0378">Hydrolase</keyword>
<evidence type="ECO:0000256" key="6">
    <source>
        <dbReference type="ARBA" id="ARBA00023295"/>
    </source>
</evidence>
<dbReference type="PANTHER" id="PTHR43286:SF1">
    <property type="entry name" value="ENDONUCLEASE III-LIKE PROTEIN 1"/>
    <property type="match status" value="1"/>
</dbReference>
<keyword evidence="2 8" id="KW-0227">DNA damage</keyword>
<evidence type="ECO:0000259" key="10">
    <source>
        <dbReference type="SMART" id="SM00478"/>
    </source>
</evidence>
<comment type="function">
    <text evidence="8">Bifunctional DNA N-glycosylase with associated apurinic/apyrimidinic (AP) lyase function that catalyzes the first step in base excision repair (BER), the primary repair pathway for the repair of oxidative DNA damage. The DNA N-glycosylase activity releases the damaged DNA base from DNA by cleaving the N-glycosidic bond, leaving an AP site. The AP lyase activity cleaves the phosphodiester bond 3' to the AP site by a beta-elimination. Primarily recognizes and repairs oxidative base damage of pyrimidines.</text>
</comment>
<evidence type="ECO:0000256" key="5">
    <source>
        <dbReference type="ARBA" id="ARBA00023239"/>
    </source>
</evidence>
<dbReference type="EC" id="4.2.99.18" evidence="8"/>
<dbReference type="HAMAP" id="MF_03183">
    <property type="entry name" value="Endonuclease_III_Nth"/>
    <property type="match status" value="1"/>
</dbReference>
<keyword evidence="6 8" id="KW-0326">Glycosidase</keyword>
<keyword evidence="8" id="KW-0539">Nucleus</keyword>
<name>A0ABP1NIW7_XYLVO</name>
<dbReference type="EMBL" id="CAXAJV020001292">
    <property type="protein sequence ID" value="CAL7940933.1"/>
    <property type="molecule type" value="Genomic_DNA"/>
</dbReference>
<evidence type="ECO:0000256" key="4">
    <source>
        <dbReference type="ARBA" id="ARBA00023204"/>
    </source>
</evidence>
<comment type="catalytic activity">
    <reaction evidence="7 8">
        <text>2'-deoxyribonucleotide-(2'-deoxyribose 5'-phosphate)-2'-deoxyribonucleotide-DNA = a 3'-end 2'-deoxyribonucleotide-(2,3-dehydro-2,3-deoxyribose 5'-phosphate)-DNA + a 5'-end 5'-phospho-2'-deoxyribonucleoside-DNA + H(+)</text>
        <dbReference type="Rhea" id="RHEA:66592"/>
        <dbReference type="Rhea" id="RHEA-COMP:13180"/>
        <dbReference type="Rhea" id="RHEA-COMP:16897"/>
        <dbReference type="Rhea" id="RHEA-COMP:17067"/>
        <dbReference type="ChEBI" id="CHEBI:15378"/>
        <dbReference type="ChEBI" id="CHEBI:136412"/>
        <dbReference type="ChEBI" id="CHEBI:157695"/>
        <dbReference type="ChEBI" id="CHEBI:167181"/>
        <dbReference type="EC" id="4.2.99.18"/>
    </reaction>
</comment>
<keyword evidence="4 8" id="KW-0234">DNA repair</keyword>
<dbReference type="InterPro" id="IPR023170">
    <property type="entry name" value="HhH_base_excis_C"/>
</dbReference>
<dbReference type="InterPro" id="IPR004036">
    <property type="entry name" value="Endonuclease-III-like_CS2"/>
</dbReference>
<feature type="region of interest" description="Disordered" evidence="9">
    <location>
        <begin position="1"/>
        <end position="49"/>
    </location>
</feature>
<dbReference type="CDD" id="cd00056">
    <property type="entry name" value="ENDO3c"/>
    <property type="match status" value="1"/>
</dbReference>
<keyword evidence="5 8" id="KW-0456">Lyase</keyword>
<dbReference type="InterPro" id="IPR003265">
    <property type="entry name" value="HhH-GPD_domain"/>
</dbReference>
<evidence type="ECO:0000256" key="2">
    <source>
        <dbReference type="ARBA" id="ARBA00022763"/>
    </source>
</evidence>
<comment type="similarity">
    <text evidence="1 8">Belongs to the Nth/MutY family.</text>
</comment>
<dbReference type="Gene3D" id="1.10.340.30">
    <property type="entry name" value="Hypothetical protein, domain 2"/>
    <property type="match status" value="1"/>
</dbReference>
<comment type="caution">
    <text evidence="8">Lacks conserved residue(s) required for the propagation of feature annotation.</text>
</comment>
<sequence>MSKKLKFNTIATSRFSQSDSKNNESLLTTTSKYFNTTNDSSKKTERKRRVHVKIKSEEIEDTSHSIDSEIKYEESQHVAVKEEETQVGDKWMPSNWETILENIKEMRKHQTAPVDEMGCHKCADPKASAKVIRYQSLLALMLSSQTKDQVTHAAMQRLNTYGCTPETIMGTPDDVLGKLIYPVGFWKTKVKYIKKTSQILIDKYDGDIPKTLKELQQLPGVGPKMAHICMQVAWGEISGIGVDTHVHRICNRLEWVKKPTKTPEETRMTLEEWLPKDLWSNINYLLVGFGQEICLPRFPKCEECLNKDICNFSKKDRARKKA</sequence>
<dbReference type="EC" id="3.2.2.-" evidence="8"/>
<dbReference type="Pfam" id="PF00730">
    <property type="entry name" value="HhH-GPD"/>
    <property type="match status" value="1"/>
</dbReference>
<evidence type="ECO:0000256" key="7">
    <source>
        <dbReference type="ARBA" id="ARBA00044632"/>
    </source>
</evidence>
<dbReference type="SUPFAM" id="SSF48150">
    <property type="entry name" value="DNA-glycosylase"/>
    <property type="match status" value="1"/>
</dbReference>
<keyword evidence="12" id="KW-1185">Reference proteome</keyword>
<feature type="compositionally biased region" description="Polar residues" evidence="9">
    <location>
        <begin position="9"/>
        <end position="39"/>
    </location>
</feature>
<dbReference type="InterPro" id="IPR030841">
    <property type="entry name" value="NTH1"/>
</dbReference>
<accession>A0ABP1NIW7</accession>
<evidence type="ECO:0000313" key="11">
    <source>
        <dbReference type="EMBL" id="CAL7940933.1"/>
    </source>
</evidence>
<dbReference type="InterPro" id="IPR011257">
    <property type="entry name" value="DNA_glycosylase"/>
</dbReference>
<keyword evidence="8" id="KW-0496">Mitochondrion</keyword>
<dbReference type="InterPro" id="IPR000445">
    <property type="entry name" value="HhH_motif"/>
</dbReference>
<evidence type="ECO:0000256" key="8">
    <source>
        <dbReference type="HAMAP-Rule" id="MF_03183"/>
    </source>
</evidence>
<protein>
    <recommendedName>
        <fullName evidence="8">Endonuclease III homolog</fullName>
        <ecNumber evidence="8">3.2.2.-</ecNumber>
        <ecNumber evidence="8">4.2.99.18</ecNumber>
    </recommendedName>
    <alternativeName>
        <fullName evidence="8">Bifunctional DNA N-glycosylase/DNA-(apurinic or apyrimidinic site) lyase</fullName>
        <shortName evidence="8">DNA glycosylase/AP lyase</shortName>
    </alternativeName>
</protein>